<evidence type="ECO:0000313" key="11">
    <source>
        <dbReference type="Proteomes" id="UP000578819"/>
    </source>
</evidence>
<dbReference type="GO" id="GO:0009055">
    <property type="term" value="F:electron transfer activity"/>
    <property type="evidence" value="ECO:0007669"/>
    <property type="project" value="UniProtKB-UniRule"/>
</dbReference>
<keyword evidence="5 8" id="KW-0408">Iron</keyword>
<dbReference type="GO" id="GO:0051538">
    <property type="term" value="F:3 iron, 4 sulfur cluster binding"/>
    <property type="evidence" value="ECO:0007669"/>
    <property type="project" value="UniProtKB-KW"/>
</dbReference>
<reference evidence="10 11" key="1">
    <citation type="submission" date="2020-08" db="EMBL/GenBank/DDBJ databases">
        <title>Sequencing the genomes of 1000 actinobacteria strains.</title>
        <authorList>
            <person name="Klenk H.-P."/>
        </authorList>
    </citation>
    <scope>NUCLEOTIDE SEQUENCE [LARGE SCALE GENOMIC DNA]</scope>
    <source>
        <strain evidence="10 11">DSM 45886</strain>
    </source>
</reference>
<evidence type="ECO:0000256" key="1">
    <source>
        <dbReference type="ARBA" id="ARBA00001927"/>
    </source>
</evidence>
<evidence type="ECO:0000256" key="2">
    <source>
        <dbReference type="ARBA" id="ARBA00022448"/>
    </source>
</evidence>
<comment type="cofactor">
    <cofactor evidence="1">
        <name>[3Fe-4S] cluster</name>
        <dbReference type="ChEBI" id="CHEBI:21137"/>
    </cofactor>
</comment>
<evidence type="ECO:0000256" key="4">
    <source>
        <dbReference type="ARBA" id="ARBA00022982"/>
    </source>
</evidence>
<dbReference type="Pfam" id="PF13370">
    <property type="entry name" value="Fer4_13"/>
    <property type="match status" value="1"/>
</dbReference>
<protein>
    <recommendedName>
        <fullName evidence="8">Ferredoxin</fullName>
    </recommendedName>
</protein>
<dbReference type="PANTHER" id="PTHR36923:SF3">
    <property type="entry name" value="FERREDOXIN"/>
    <property type="match status" value="1"/>
</dbReference>
<evidence type="ECO:0000256" key="7">
    <source>
        <dbReference type="ARBA" id="ARBA00023291"/>
    </source>
</evidence>
<keyword evidence="4 8" id="KW-0249">Electron transport</keyword>
<dbReference type="Gene3D" id="3.30.70.20">
    <property type="match status" value="1"/>
</dbReference>
<comment type="caution">
    <text evidence="10">The sequence shown here is derived from an EMBL/GenBank/DDBJ whole genome shotgun (WGS) entry which is preliminary data.</text>
</comment>
<dbReference type="EMBL" id="JACHJW010000001">
    <property type="protein sequence ID" value="MBB4958340.1"/>
    <property type="molecule type" value="Genomic_DNA"/>
</dbReference>
<accession>A0A7W7WNY6</accession>
<keyword evidence="11" id="KW-1185">Reference proteome</keyword>
<evidence type="ECO:0000256" key="8">
    <source>
        <dbReference type="RuleBase" id="RU368020"/>
    </source>
</evidence>
<keyword evidence="3 8" id="KW-0479">Metal-binding</keyword>
<dbReference type="RefSeq" id="WP_184534443.1">
    <property type="nucleotide sequence ID" value="NZ_JACHJW010000001.1"/>
</dbReference>
<evidence type="ECO:0000256" key="3">
    <source>
        <dbReference type="ARBA" id="ARBA00022723"/>
    </source>
</evidence>
<dbReference type="Proteomes" id="UP000578819">
    <property type="component" value="Unassembled WGS sequence"/>
</dbReference>
<dbReference type="SUPFAM" id="SSF54862">
    <property type="entry name" value="4Fe-4S ferredoxins"/>
    <property type="match status" value="1"/>
</dbReference>
<dbReference type="PRINTS" id="PR00352">
    <property type="entry name" value="3FE4SFRDOXIN"/>
</dbReference>
<feature type="domain" description="4Fe-4S ferredoxin-type" evidence="9">
    <location>
        <begin position="5"/>
        <end position="33"/>
    </location>
</feature>
<keyword evidence="7" id="KW-0003">3Fe-4S</keyword>
<gene>
    <name evidence="10" type="ORF">FHR38_002073</name>
</gene>
<keyword evidence="2 8" id="KW-0813">Transport</keyword>
<dbReference type="InterPro" id="IPR017896">
    <property type="entry name" value="4Fe4S_Fe-S-bd"/>
</dbReference>
<dbReference type="InterPro" id="IPR051269">
    <property type="entry name" value="Fe-S_cluster_ET"/>
</dbReference>
<evidence type="ECO:0000259" key="9">
    <source>
        <dbReference type="PROSITE" id="PS51379"/>
    </source>
</evidence>
<organism evidence="10 11">
    <name type="scientific">Micromonospora polyrhachis</name>
    <dbReference type="NCBI Taxonomy" id="1282883"/>
    <lineage>
        <taxon>Bacteria</taxon>
        <taxon>Bacillati</taxon>
        <taxon>Actinomycetota</taxon>
        <taxon>Actinomycetes</taxon>
        <taxon>Micromonosporales</taxon>
        <taxon>Micromonosporaceae</taxon>
        <taxon>Micromonospora</taxon>
    </lineage>
</organism>
<evidence type="ECO:0000313" key="10">
    <source>
        <dbReference type="EMBL" id="MBB4958340.1"/>
    </source>
</evidence>
<dbReference type="InterPro" id="IPR001080">
    <property type="entry name" value="3Fe4S_ferredoxin"/>
</dbReference>
<proteinExistence type="predicted"/>
<name>A0A7W7WNY6_9ACTN</name>
<dbReference type="GO" id="GO:0005506">
    <property type="term" value="F:iron ion binding"/>
    <property type="evidence" value="ECO:0007669"/>
    <property type="project" value="UniProtKB-UniRule"/>
</dbReference>
<sequence>MNGAWEVTVDRDRCIGAGICVGMAPGHFTLTDGRSRPNAETTPPVEVVTDAAESCPAEAITVRDGTDGHLIAPEP</sequence>
<evidence type="ECO:0000256" key="6">
    <source>
        <dbReference type="ARBA" id="ARBA00023014"/>
    </source>
</evidence>
<comment type="function">
    <text evidence="8">Ferredoxins are iron-sulfur proteins that transfer electrons in a wide variety of metabolic reactions.</text>
</comment>
<keyword evidence="6 8" id="KW-0411">Iron-sulfur</keyword>
<dbReference type="AlphaFoldDB" id="A0A7W7WNY6"/>
<dbReference type="PROSITE" id="PS51379">
    <property type="entry name" value="4FE4S_FER_2"/>
    <property type="match status" value="1"/>
</dbReference>
<dbReference type="PANTHER" id="PTHR36923">
    <property type="entry name" value="FERREDOXIN"/>
    <property type="match status" value="1"/>
</dbReference>
<evidence type="ECO:0000256" key="5">
    <source>
        <dbReference type="ARBA" id="ARBA00023004"/>
    </source>
</evidence>